<feature type="transmembrane region" description="Helical" evidence="12">
    <location>
        <begin position="101"/>
        <end position="123"/>
    </location>
</feature>
<feature type="active site" description="Phosphocysteine intermediate; for EIIB activity" evidence="11">
    <location>
        <position position="419"/>
    </location>
</feature>
<dbReference type="GO" id="GO:1904659">
    <property type="term" value="P:D-glucose transmembrane transport"/>
    <property type="evidence" value="ECO:0007669"/>
    <property type="project" value="InterPro"/>
</dbReference>
<keyword evidence="4" id="KW-0762">Sugar transport</keyword>
<evidence type="ECO:0000259" key="14">
    <source>
        <dbReference type="PROSITE" id="PS51098"/>
    </source>
</evidence>
<feature type="domain" description="PTS EIIC type-1" evidence="15">
    <location>
        <begin position="3"/>
        <end position="381"/>
    </location>
</feature>
<evidence type="ECO:0000256" key="10">
    <source>
        <dbReference type="ARBA" id="ARBA00023136"/>
    </source>
</evidence>
<feature type="transmembrane region" description="Helical" evidence="12">
    <location>
        <begin position="347"/>
        <end position="369"/>
    </location>
</feature>
<evidence type="ECO:0000313" key="16">
    <source>
        <dbReference type="EMBL" id="SDX39604.1"/>
    </source>
</evidence>
<dbReference type="CDD" id="cd00210">
    <property type="entry name" value="PTS_IIA_glc"/>
    <property type="match status" value="1"/>
</dbReference>
<comment type="subcellular location">
    <subcellularLocation>
        <location evidence="1">Cell membrane</location>
        <topology evidence="1">Multi-pass membrane protein</topology>
    </subcellularLocation>
</comment>
<dbReference type="PROSITE" id="PS51093">
    <property type="entry name" value="PTS_EIIA_TYPE_1"/>
    <property type="match status" value="1"/>
</dbReference>
<dbReference type="PANTHER" id="PTHR30009:SF20">
    <property type="entry name" value="PTS SYSTEM GLUCOSE-SPECIFIC EIICB COMPONENT-RELATED"/>
    <property type="match status" value="1"/>
</dbReference>
<dbReference type="GO" id="GO:0055056">
    <property type="term" value="F:D-glucose transmembrane transporter activity"/>
    <property type="evidence" value="ECO:0007669"/>
    <property type="project" value="InterPro"/>
</dbReference>
<dbReference type="InterPro" id="IPR018113">
    <property type="entry name" value="PTrfase_EIIB_Cys"/>
</dbReference>
<dbReference type="InterPro" id="IPR011299">
    <property type="entry name" value="PTS_IIBC_glc"/>
</dbReference>
<dbReference type="Pfam" id="PF00358">
    <property type="entry name" value="PTS_EIIA_1"/>
    <property type="match status" value="1"/>
</dbReference>
<evidence type="ECO:0000256" key="9">
    <source>
        <dbReference type="ARBA" id="ARBA00022989"/>
    </source>
</evidence>
<dbReference type="PROSITE" id="PS51098">
    <property type="entry name" value="PTS_EIIB_TYPE_1"/>
    <property type="match status" value="1"/>
</dbReference>
<dbReference type="GO" id="GO:0008982">
    <property type="term" value="F:protein-N(PI)-phosphohistidine-sugar phosphotransferase activity"/>
    <property type="evidence" value="ECO:0007669"/>
    <property type="project" value="InterPro"/>
</dbReference>
<keyword evidence="6" id="KW-0598">Phosphotransferase system</keyword>
<dbReference type="InterPro" id="IPR001127">
    <property type="entry name" value="PTS_EIIA_1_perm"/>
</dbReference>
<evidence type="ECO:0000256" key="1">
    <source>
        <dbReference type="ARBA" id="ARBA00004651"/>
    </source>
</evidence>
<feature type="domain" description="PTS EIIB type-1" evidence="14">
    <location>
        <begin position="397"/>
        <end position="478"/>
    </location>
</feature>
<dbReference type="NCBIfam" id="TIGR02002">
    <property type="entry name" value="PTS-II-BC-glcB"/>
    <property type="match status" value="1"/>
</dbReference>
<dbReference type="PROSITE" id="PS51103">
    <property type="entry name" value="PTS_EIIC_TYPE_1"/>
    <property type="match status" value="1"/>
</dbReference>
<evidence type="ECO:0000256" key="7">
    <source>
        <dbReference type="ARBA" id="ARBA00022692"/>
    </source>
</evidence>
<dbReference type="EMBL" id="FNNQ01000016">
    <property type="protein sequence ID" value="SDX39604.1"/>
    <property type="molecule type" value="Genomic_DNA"/>
</dbReference>
<dbReference type="SUPFAM" id="SSF55604">
    <property type="entry name" value="Glucose permease domain IIB"/>
    <property type="match status" value="1"/>
</dbReference>
<dbReference type="Proteomes" id="UP000198534">
    <property type="component" value="Unassembled WGS sequence"/>
</dbReference>
<dbReference type="Pfam" id="PF02378">
    <property type="entry name" value="PTS_EIIC"/>
    <property type="match status" value="1"/>
</dbReference>
<dbReference type="AlphaFoldDB" id="A0A1H3BDX5"/>
<dbReference type="GO" id="GO:0090563">
    <property type="term" value="F:protein-phosphocysteine-sugar phosphotransferase activity"/>
    <property type="evidence" value="ECO:0007669"/>
    <property type="project" value="TreeGrafter"/>
</dbReference>
<dbReference type="InterPro" id="IPR050429">
    <property type="entry name" value="PTS_Glucose_EIICBA"/>
</dbReference>
<feature type="transmembrane region" description="Helical" evidence="12">
    <location>
        <begin position="45"/>
        <end position="64"/>
    </location>
</feature>
<evidence type="ECO:0000259" key="15">
    <source>
        <dbReference type="PROSITE" id="PS51103"/>
    </source>
</evidence>
<protein>
    <submittedName>
        <fullName evidence="16">PTS system D-glucose-specific IIA component, Glc family /PTS system D-glucose-specific IIB component, Glc family /PTS system D-glucose-specific IIC component, Glc family</fullName>
    </submittedName>
</protein>
<dbReference type="Pfam" id="PF00367">
    <property type="entry name" value="PTS_EIIB"/>
    <property type="match status" value="1"/>
</dbReference>
<dbReference type="PANTHER" id="PTHR30009">
    <property type="entry name" value="CYTOCHROME C-TYPE SYNTHESIS PROTEIN AND PTS TRANSMEMBRANE COMPONENT"/>
    <property type="match status" value="1"/>
</dbReference>
<keyword evidence="9 12" id="KW-1133">Transmembrane helix</keyword>
<reference evidence="16 17" key="1">
    <citation type="submission" date="2016-10" db="EMBL/GenBank/DDBJ databases">
        <authorList>
            <person name="de Groot N.N."/>
        </authorList>
    </citation>
    <scope>NUCLEOTIDE SEQUENCE [LARGE SCALE GENOMIC DNA]</scope>
    <source>
        <strain evidence="16 17">DSM 45610</strain>
    </source>
</reference>
<feature type="domain" description="PTS EIIA type-1" evidence="13">
    <location>
        <begin position="516"/>
        <end position="620"/>
    </location>
</feature>
<evidence type="ECO:0000313" key="17">
    <source>
        <dbReference type="Proteomes" id="UP000198534"/>
    </source>
</evidence>
<dbReference type="InterPro" id="IPR013013">
    <property type="entry name" value="PTS_EIIC_1"/>
</dbReference>
<dbReference type="FunFam" id="2.70.70.10:FF:000001">
    <property type="entry name" value="PTS system glucose-specific IIA component"/>
    <property type="match status" value="1"/>
</dbReference>
<accession>A0A1H3BDX5</accession>
<dbReference type="PROSITE" id="PS00371">
    <property type="entry name" value="PTS_EIIA_TYPE_1_HIS"/>
    <property type="match status" value="1"/>
</dbReference>
<dbReference type="Gene3D" id="3.30.1360.60">
    <property type="entry name" value="Glucose permease domain IIB"/>
    <property type="match status" value="1"/>
</dbReference>
<dbReference type="RefSeq" id="WP_091742281.1">
    <property type="nucleotide sequence ID" value="NZ_FNNQ01000016.1"/>
</dbReference>
<evidence type="ECO:0000259" key="13">
    <source>
        <dbReference type="PROSITE" id="PS51093"/>
    </source>
</evidence>
<feature type="transmembrane region" description="Helical" evidence="12">
    <location>
        <begin position="272"/>
        <end position="289"/>
    </location>
</feature>
<dbReference type="GO" id="GO:0005886">
    <property type="term" value="C:plasma membrane"/>
    <property type="evidence" value="ECO:0007669"/>
    <property type="project" value="UniProtKB-SubCell"/>
</dbReference>
<evidence type="ECO:0000256" key="5">
    <source>
        <dbReference type="ARBA" id="ARBA00022679"/>
    </source>
</evidence>
<keyword evidence="2" id="KW-0813">Transport</keyword>
<dbReference type="NCBIfam" id="TIGR00826">
    <property type="entry name" value="EIIB_glc"/>
    <property type="match status" value="1"/>
</dbReference>
<dbReference type="NCBIfam" id="TIGR00830">
    <property type="entry name" value="PTBA"/>
    <property type="match status" value="1"/>
</dbReference>
<dbReference type="InterPro" id="IPR036878">
    <property type="entry name" value="Glu_permease_IIB"/>
</dbReference>
<feature type="transmembrane region" description="Helical" evidence="12">
    <location>
        <begin position="144"/>
        <end position="164"/>
    </location>
</feature>
<evidence type="ECO:0000256" key="6">
    <source>
        <dbReference type="ARBA" id="ARBA00022683"/>
    </source>
</evidence>
<sequence length="649" mass="69976">MLKRTFGNLQQIGRSLMLPVAILPAAGLLLGIGNAAEIPLMKEAGGIIFANLALIFAIGVAVGLADNEGSAGVAAVIGFLIMSQTMGILAQGTDVKTDMVLGIKTVNMGVFGGVLIGWVAAMLHRRFHNIELPQVLGFFSGRRFVPIVTAITAFLLGIIFFYVWPPIQGVIDSFSVVVTQQNTALAAFVFGVIERSLIPFGLHHIFYAPFWYELGTFKTAAGDIIKGDQARFFAGDPTAGTFLGGKFPFMMFGLPAAALAIYQEARPEKKKLIGGIMLSAALTSFLTGITEPIEFSFLFVAPVLFAIHAVFAGISFMVLDLLGVKAGLTFSGGVIDYFLFFKQDTRPLLIIPVGIAFAVIYYFGFRFAIRKFNLKTPGREDDTEEEVDHDDKKTSSNGLAYEVLDAFGGKDNLDKLDACITRLRIQVNDADKVNKDRLKRLGASGVLVYGTNVQAIFGTQSDALKEQMKSIMRGESPQEVKMSSKGDDPVVKVTDGRDEIAAPMNGKILSISDVPDEVFAGKMMGDGFAIEPTDGTVVSPVDGKIVNVFPTKHAIGIQADNGMEILLHVGIDTVQLDGEGFELFVKQDDHVTKGQKLLTVDLDIIKNKAKSIITPVVVTNMTEGEKLEILREGDTIQQGETGIIAIQSS</sequence>
<dbReference type="CDD" id="cd00212">
    <property type="entry name" value="PTS_IIB_glc"/>
    <property type="match status" value="1"/>
</dbReference>
<dbReference type="GO" id="GO:0016301">
    <property type="term" value="F:kinase activity"/>
    <property type="evidence" value="ECO:0007669"/>
    <property type="project" value="UniProtKB-KW"/>
</dbReference>
<evidence type="ECO:0000256" key="8">
    <source>
        <dbReference type="ARBA" id="ARBA00022777"/>
    </source>
</evidence>
<dbReference type="FunFam" id="3.30.1360.60:FF:000001">
    <property type="entry name" value="PTS system glucose-specific IIBC component PtsG"/>
    <property type="match status" value="1"/>
</dbReference>
<keyword evidence="10 12" id="KW-0472">Membrane</keyword>
<evidence type="ECO:0000256" key="11">
    <source>
        <dbReference type="PROSITE-ProRule" id="PRU00421"/>
    </source>
</evidence>
<keyword evidence="7 12" id="KW-0812">Transmembrane</keyword>
<organism evidence="16 17">
    <name type="scientific">Marininema mesophilum</name>
    <dbReference type="NCBI Taxonomy" id="1048340"/>
    <lineage>
        <taxon>Bacteria</taxon>
        <taxon>Bacillati</taxon>
        <taxon>Bacillota</taxon>
        <taxon>Bacilli</taxon>
        <taxon>Bacillales</taxon>
        <taxon>Thermoactinomycetaceae</taxon>
        <taxon>Marininema</taxon>
    </lineage>
</organism>
<dbReference type="STRING" id="1048340.SAMN05444487_11653"/>
<dbReference type="OrthoDB" id="9764327at2"/>
<keyword evidence="17" id="KW-1185">Reference proteome</keyword>
<gene>
    <name evidence="16" type="ORF">SAMN05444487_11653</name>
</gene>
<keyword evidence="5" id="KW-0808">Transferase</keyword>
<dbReference type="SUPFAM" id="SSF51261">
    <property type="entry name" value="Duplicated hybrid motif"/>
    <property type="match status" value="1"/>
</dbReference>
<feature type="transmembrane region" description="Helical" evidence="12">
    <location>
        <begin position="71"/>
        <end position="89"/>
    </location>
</feature>
<evidence type="ECO:0000256" key="3">
    <source>
        <dbReference type="ARBA" id="ARBA00022475"/>
    </source>
</evidence>
<dbReference type="InterPro" id="IPR011055">
    <property type="entry name" value="Dup_hybrid_motif"/>
</dbReference>
<dbReference type="InterPro" id="IPR001996">
    <property type="entry name" value="PTS_IIB_1"/>
</dbReference>
<dbReference type="Gene3D" id="2.70.70.10">
    <property type="entry name" value="Glucose Permease (Domain IIA)"/>
    <property type="match status" value="1"/>
</dbReference>
<dbReference type="InterPro" id="IPR003352">
    <property type="entry name" value="PTS_EIIC"/>
</dbReference>
<evidence type="ECO:0000256" key="2">
    <source>
        <dbReference type="ARBA" id="ARBA00022448"/>
    </source>
</evidence>
<name>A0A1H3BDX5_9BACL</name>
<evidence type="ECO:0000256" key="12">
    <source>
        <dbReference type="SAM" id="Phobius"/>
    </source>
</evidence>
<keyword evidence="8" id="KW-0418">Kinase</keyword>
<proteinExistence type="predicted"/>
<evidence type="ECO:0000256" key="4">
    <source>
        <dbReference type="ARBA" id="ARBA00022597"/>
    </source>
</evidence>
<keyword evidence="3" id="KW-1003">Cell membrane</keyword>
<dbReference type="PROSITE" id="PS01035">
    <property type="entry name" value="PTS_EIIB_TYPE_1_CYS"/>
    <property type="match status" value="1"/>
</dbReference>
<dbReference type="GO" id="GO:0009401">
    <property type="term" value="P:phosphoenolpyruvate-dependent sugar phosphotransferase system"/>
    <property type="evidence" value="ECO:0007669"/>
    <property type="project" value="UniProtKB-KW"/>
</dbReference>
<feature type="transmembrane region" description="Helical" evidence="12">
    <location>
        <begin position="247"/>
        <end position="265"/>
    </location>
</feature>